<sequence length="279" mass="31656">MKTNNLTSSLIILFIFISFTSLSQVKTLPNELKQKIRLSYIADKILNKSINIESIGSSEKNKMNSFGLFSKKPKLKDVKEPIATDSLKLPDWIANKKYVTENVDAIKYEPSLLLGSLVKVYNDGSFDIYSSTWNISDPKSKHELNQLLKPSNFYEQTYDNKTRFNSDFLVGGISINTDEMVKITYTETNYVNLKKYNETKLKELRTYITSIKGAELKDWAIIRGVVILDCTNSKSTKMEADANATASWVSAKGSFFQQTGSTNNFRLVSIDLENLFLEP</sequence>
<name>A0ABV0C0Z8_9SPHI</name>
<comment type="caution">
    <text evidence="1">The sequence shown here is derived from an EMBL/GenBank/DDBJ whole genome shotgun (WGS) entry which is preliminary data.</text>
</comment>
<dbReference type="RefSeq" id="WP_346583627.1">
    <property type="nucleotide sequence ID" value="NZ_JBDJNQ010000024.1"/>
</dbReference>
<keyword evidence="2" id="KW-1185">Reference proteome</keyword>
<dbReference type="EMBL" id="JBDJNQ010000024">
    <property type="protein sequence ID" value="MEN5380700.1"/>
    <property type="molecule type" value="Genomic_DNA"/>
</dbReference>
<proteinExistence type="predicted"/>
<organism evidence="1 2">
    <name type="scientific">Sphingobacterium kitahiroshimense</name>
    <dbReference type="NCBI Taxonomy" id="470446"/>
    <lineage>
        <taxon>Bacteria</taxon>
        <taxon>Pseudomonadati</taxon>
        <taxon>Bacteroidota</taxon>
        <taxon>Sphingobacteriia</taxon>
        <taxon>Sphingobacteriales</taxon>
        <taxon>Sphingobacteriaceae</taxon>
        <taxon>Sphingobacterium</taxon>
    </lineage>
</organism>
<evidence type="ECO:0000313" key="1">
    <source>
        <dbReference type="EMBL" id="MEN5380700.1"/>
    </source>
</evidence>
<accession>A0ABV0C0Z8</accession>
<gene>
    <name evidence="1" type="ORF">ABE541_25790</name>
</gene>
<protein>
    <submittedName>
        <fullName evidence="1">Uncharacterized protein</fullName>
    </submittedName>
</protein>
<evidence type="ECO:0000313" key="2">
    <source>
        <dbReference type="Proteomes" id="UP001409291"/>
    </source>
</evidence>
<reference evidence="1 2" key="1">
    <citation type="submission" date="2024-04" db="EMBL/GenBank/DDBJ databases">
        <title>WGS of bacteria from Torrens River.</title>
        <authorList>
            <person name="Wyrsch E.R."/>
            <person name="Drigo B."/>
        </authorList>
    </citation>
    <scope>NUCLEOTIDE SEQUENCE [LARGE SCALE GENOMIC DNA]</scope>
    <source>
        <strain evidence="1 2">TWI391</strain>
    </source>
</reference>
<dbReference type="Proteomes" id="UP001409291">
    <property type="component" value="Unassembled WGS sequence"/>
</dbReference>